<protein>
    <recommendedName>
        <fullName evidence="1">Peptidase M11 gametolysin domain-containing protein</fullName>
    </recommendedName>
</protein>
<dbReference type="OrthoDB" id="536811at2759"/>
<name>A0A2J7ZXR3_9CHLO</name>
<dbReference type="Pfam" id="PF05548">
    <property type="entry name" value="Peptidase_M11"/>
    <property type="match status" value="1"/>
</dbReference>
<evidence type="ECO:0000313" key="2">
    <source>
        <dbReference type="EMBL" id="PNH05056.1"/>
    </source>
</evidence>
<keyword evidence="3" id="KW-1185">Reference proteome</keyword>
<accession>A0A2J7ZXR3</accession>
<dbReference type="EMBL" id="PGGS01000338">
    <property type="protein sequence ID" value="PNH05056.1"/>
    <property type="molecule type" value="Genomic_DNA"/>
</dbReference>
<dbReference type="Proteomes" id="UP000236333">
    <property type="component" value="Unassembled WGS sequence"/>
</dbReference>
<comment type="caution">
    <text evidence="2">The sequence shown here is derived from an EMBL/GenBank/DDBJ whole genome shotgun (WGS) entry which is preliminary data.</text>
</comment>
<evidence type="ECO:0000259" key="1">
    <source>
        <dbReference type="Pfam" id="PF05548"/>
    </source>
</evidence>
<dbReference type="InterPro" id="IPR008752">
    <property type="entry name" value="Peptidase_M11"/>
</dbReference>
<evidence type="ECO:0000313" key="3">
    <source>
        <dbReference type="Proteomes" id="UP000236333"/>
    </source>
</evidence>
<organism evidence="2 3">
    <name type="scientific">Tetrabaena socialis</name>
    <dbReference type="NCBI Taxonomy" id="47790"/>
    <lineage>
        <taxon>Eukaryota</taxon>
        <taxon>Viridiplantae</taxon>
        <taxon>Chlorophyta</taxon>
        <taxon>core chlorophytes</taxon>
        <taxon>Chlorophyceae</taxon>
        <taxon>CS clade</taxon>
        <taxon>Chlamydomonadales</taxon>
        <taxon>Tetrabaenaceae</taxon>
        <taxon>Tetrabaena</taxon>
    </lineage>
</organism>
<dbReference type="AlphaFoldDB" id="A0A2J7ZXR3"/>
<proteinExistence type="predicted"/>
<gene>
    <name evidence="2" type="ORF">TSOC_008716</name>
</gene>
<sequence>MTQTTDNYDDAVYTLASGQPIDESLEFIAAGNTISLVCTPSTTESNTCSSVSTARITAASAPERSTEIRIRLLVLNMRFTGSCNYGGLSSNEITDLFLGQGGHADQMNVCSYGSMQFDRNGFRVLDTPVPCQNSIQIQCDDNAILAQARSSAQQQIGSGACVGGGL</sequence>
<reference evidence="2 3" key="1">
    <citation type="journal article" date="2017" name="Mol. Biol. Evol.">
        <title>The 4-celled Tetrabaena socialis nuclear genome reveals the essential components for genetic control of cell number at the origin of multicellularity in the volvocine lineage.</title>
        <authorList>
            <person name="Featherston J."/>
            <person name="Arakaki Y."/>
            <person name="Hanschen E.R."/>
            <person name="Ferris P.J."/>
            <person name="Michod R.E."/>
            <person name="Olson B.J.S.C."/>
            <person name="Nozaki H."/>
            <person name="Durand P.M."/>
        </authorList>
    </citation>
    <scope>NUCLEOTIDE SEQUENCE [LARGE SCALE GENOMIC DNA]</scope>
    <source>
        <strain evidence="2 3">NIES-571</strain>
    </source>
</reference>
<feature type="domain" description="Peptidase M11 gametolysin" evidence="1">
    <location>
        <begin position="71"/>
        <end position="160"/>
    </location>
</feature>